<dbReference type="VEuPathDB" id="TriTrypDB:Tb427_000046400"/>
<evidence type="ECO:0000256" key="9">
    <source>
        <dbReference type="SAM" id="MobiDB-lite"/>
    </source>
</evidence>
<dbReference type="InterPro" id="IPR025932">
    <property type="entry name" value="Trypano_VSG_B_N_dom"/>
</dbReference>
<feature type="chain" id="PRO_5009615378" evidence="10">
    <location>
        <begin position="19"/>
        <end position="501"/>
    </location>
</feature>
<reference evidence="13" key="1">
    <citation type="submission" date="2016-08" db="EMBL/GenBank/DDBJ databases">
        <title>VSG repertoire of Trypanosoma brucei EATRO 1125.</title>
        <authorList>
            <person name="Cross G.A."/>
        </authorList>
    </citation>
    <scope>NUCLEOTIDE SEQUENCE</scope>
    <source>
        <strain evidence="13">EATRO 1125</strain>
    </source>
</reference>
<evidence type="ECO:0000256" key="8">
    <source>
        <dbReference type="ARBA" id="ARBA00023288"/>
    </source>
</evidence>
<keyword evidence="3" id="KW-1003">Cell membrane</keyword>
<protein>
    <submittedName>
        <fullName evidence="13">Variant surface glycoprotein 1125.248</fullName>
    </submittedName>
</protein>
<organism evidence="13">
    <name type="scientific">Trypanosoma brucei</name>
    <dbReference type="NCBI Taxonomy" id="5691"/>
    <lineage>
        <taxon>Eukaryota</taxon>
        <taxon>Discoba</taxon>
        <taxon>Euglenozoa</taxon>
        <taxon>Kinetoplastea</taxon>
        <taxon>Metakinetoplastina</taxon>
        <taxon>Trypanosomatida</taxon>
        <taxon>Trypanosomatidae</taxon>
        <taxon>Trypanosoma</taxon>
    </lineage>
</organism>
<keyword evidence="7" id="KW-0325">Glycoprotein</keyword>
<dbReference type="InterPro" id="IPR019609">
    <property type="entry name" value="Variant_surf_glycoprt_trypan_C"/>
</dbReference>
<feature type="domain" description="Trypanosome variant surface glycoprotein B-type N-terminal" evidence="12">
    <location>
        <begin position="10"/>
        <end position="366"/>
    </location>
</feature>
<evidence type="ECO:0000256" key="1">
    <source>
        <dbReference type="ARBA" id="ARBA00002523"/>
    </source>
</evidence>
<dbReference type="AlphaFoldDB" id="A0A1J0R5I2"/>
<evidence type="ECO:0000313" key="13">
    <source>
        <dbReference type="EMBL" id="APD73085.1"/>
    </source>
</evidence>
<dbReference type="GO" id="GO:0005886">
    <property type="term" value="C:plasma membrane"/>
    <property type="evidence" value="ECO:0007669"/>
    <property type="project" value="UniProtKB-SubCell"/>
</dbReference>
<evidence type="ECO:0000256" key="2">
    <source>
        <dbReference type="ARBA" id="ARBA00004609"/>
    </source>
</evidence>
<evidence type="ECO:0000256" key="5">
    <source>
        <dbReference type="ARBA" id="ARBA00022729"/>
    </source>
</evidence>
<feature type="signal peptide" evidence="10">
    <location>
        <begin position="1"/>
        <end position="18"/>
    </location>
</feature>
<feature type="domain" description="Trypanosome variant surface glycoprotein C-terminal" evidence="11">
    <location>
        <begin position="406"/>
        <end position="499"/>
    </location>
</feature>
<dbReference type="Pfam" id="PF13206">
    <property type="entry name" value="VSG_B"/>
    <property type="match status" value="1"/>
</dbReference>
<feature type="region of interest" description="Disordered" evidence="9">
    <location>
        <begin position="426"/>
        <end position="463"/>
    </location>
</feature>
<dbReference type="EMBL" id="KX699129">
    <property type="protein sequence ID" value="APD73085.1"/>
    <property type="molecule type" value="Genomic_DNA"/>
</dbReference>
<evidence type="ECO:0000256" key="3">
    <source>
        <dbReference type="ARBA" id="ARBA00022475"/>
    </source>
</evidence>
<evidence type="ECO:0000259" key="12">
    <source>
        <dbReference type="Pfam" id="PF13206"/>
    </source>
</evidence>
<keyword evidence="8" id="KW-0449">Lipoprotein</keyword>
<dbReference type="VEuPathDB" id="TriTrypDB:Tb09.v4.0030"/>
<proteinExistence type="predicted"/>
<accession>A0A1J0R5I2</accession>
<evidence type="ECO:0000256" key="6">
    <source>
        <dbReference type="ARBA" id="ARBA00023136"/>
    </source>
</evidence>
<feature type="compositionally biased region" description="Basic and acidic residues" evidence="9">
    <location>
        <begin position="452"/>
        <end position="463"/>
    </location>
</feature>
<dbReference type="GO" id="GO:0098552">
    <property type="term" value="C:side of membrane"/>
    <property type="evidence" value="ECO:0007669"/>
    <property type="project" value="UniProtKB-KW"/>
</dbReference>
<evidence type="ECO:0000256" key="7">
    <source>
        <dbReference type="ARBA" id="ARBA00023180"/>
    </source>
</evidence>
<dbReference type="VEuPathDB" id="TriTrypDB:Tb427_000065100"/>
<sequence length="501" mass="53224">MLAAAVFLLFILITSGRARGDDADAKNLAELDALCDIVNLRRAKDTVLPVVEDVEATYEIIEALNMSLAHPDWLKRFPKKPSMDSGDKSPCKDNNELPQCHIQWQAHARANIKAHSEGVRPGNKYIADDTKRSAEGQAAALTIAAIATHAQHLKESHASNIKPAIDGAKARIDGHINKAVFGQEPGPKQGGERCKAPTGSSRADICKDDNVGDSICTTLACVCSKESGTMTTDICSAHTTQNLAGSASVPSAYATAGNALITMCETHTKVDLNPATIRRAASRPRSLWKTIGAGGSRAVYLGTTAAASCATAANTACAEFSKFAKHKANAVATATGYEANLEAAAQELEKTLAAGEQQKKLIAEINSLRRQAEAVFNHLLSTVPAQSRSGGKLTLPTGKTTLNQGCDKHTNKTVEECKSLGCDHDDENKKCKPKQAGTETPEAGAGETPNAESKKCSEKTKQEDCKDGCKWEDNKCKDSGFLVGKKFALSMAAEFLSLVVF</sequence>
<dbReference type="Pfam" id="PF10659">
    <property type="entry name" value="Trypan_glycop_C"/>
    <property type="match status" value="1"/>
</dbReference>
<keyword evidence="6" id="KW-0472">Membrane</keyword>
<comment type="subcellular location">
    <subcellularLocation>
        <location evidence="2">Cell membrane</location>
        <topology evidence="2">Lipid-anchor</topology>
        <topology evidence="2">GPI-anchor</topology>
    </subcellularLocation>
</comment>
<comment type="function">
    <text evidence="1">VSG forms a coat on the surface of the parasite. The trypanosome evades the immune response of the host by expressing a series of antigenically distinct VSGs from an estimated 1000 VSG genes.</text>
</comment>
<evidence type="ECO:0000256" key="10">
    <source>
        <dbReference type="SAM" id="SignalP"/>
    </source>
</evidence>
<keyword evidence="5 10" id="KW-0732">Signal</keyword>
<name>A0A1J0R5I2_9TRYP</name>
<keyword evidence="4" id="KW-0336">GPI-anchor</keyword>
<evidence type="ECO:0000256" key="4">
    <source>
        <dbReference type="ARBA" id="ARBA00022622"/>
    </source>
</evidence>
<dbReference type="VEuPathDB" id="TriTrypDB:Tb1125.Tb09.v4.0030"/>
<evidence type="ECO:0000259" key="11">
    <source>
        <dbReference type="Pfam" id="PF10659"/>
    </source>
</evidence>